<protein>
    <recommendedName>
        <fullName evidence="5">Magnesium transporter CorA</fullName>
    </recommendedName>
</protein>
<keyword evidence="2" id="KW-1133">Transmembrane helix</keyword>
<name>A0A1Y0ETY2_9BURK</name>
<evidence type="ECO:0000256" key="2">
    <source>
        <dbReference type="SAM" id="Phobius"/>
    </source>
</evidence>
<feature type="transmembrane region" description="Helical" evidence="2">
    <location>
        <begin position="210"/>
        <end position="226"/>
    </location>
</feature>
<organism evidence="3 4">
    <name type="scientific">Comamonas serinivorans</name>
    <dbReference type="NCBI Taxonomy" id="1082851"/>
    <lineage>
        <taxon>Bacteria</taxon>
        <taxon>Pseudomonadati</taxon>
        <taxon>Pseudomonadota</taxon>
        <taxon>Betaproteobacteria</taxon>
        <taxon>Burkholderiales</taxon>
        <taxon>Comamonadaceae</taxon>
        <taxon>Comamonas</taxon>
    </lineage>
</organism>
<keyword evidence="2" id="KW-0472">Membrane</keyword>
<proteinExistence type="predicted"/>
<feature type="coiled-coil region" evidence="1">
    <location>
        <begin position="65"/>
        <end position="92"/>
    </location>
</feature>
<dbReference type="OrthoDB" id="192288at2"/>
<keyword evidence="4" id="KW-1185">Reference proteome</keyword>
<evidence type="ECO:0008006" key="5">
    <source>
        <dbReference type="Google" id="ProtNLM"/>
    </source>
</evidence>
<gene>
    <name evidence="3" type="ORF">CCO03_14610</name>
</gene>
<keyword evidence="1" id="KW-0175">Coiled coil</keyword>
<sequence length="256" mass="27948">MSPEIERRLGSSYGAQRAIAADGQVLLILHAPPRPGQPRDHEVFLRLPAEGNAARWMYEGQDGGQRELMRLLDDYVKILEQLEARHERAQTASELFTIIGPCIPLARAASNMQAALQAARDAAPDDQGLIDQRDRAVEISRGFELLLADTRMELDYRLALAAEEQTRATQEVTLAQRKLNVIAALTFPLMAIGAALGMNLHSGIEDVQGWVFWAVIAAGGMLGLMIKRWVGGPSVREALISPPVAASKGISGKPRR</sequence>
<reference evidence="3 4" key="1">
    <citation type="submission" date="2017-05" db="EMBL/GenBank/DDBJ databases">
        <authorList>
            <person name="Song R."/>
            <person name="Chenine A.L."/>
            <person name="Ruprecht R.M."/>
        </authorList>
    </citation>
    <scope>NUCLEOTIDE SEQUENCE [LARGE SCALE GENOMIC DNA]</scope>
    <source>
        <strain evidence="3 4">DSM 26136</strain>
    </source>
</reference>
<dbReference type="EMBL" id="CP021455">
    <property type="protein sequence ID" value="ARU06881.1"/>
    <property type="molecule type" value="Genomic_DNA"/>
</dbReference>
<evidence type="ECO:0000313" key="4">
    <source>
        <dbReference type="Proteomes" id="UP000196138"/>
    </source>
</evidence>
<accession>A0A1Y0ETY2</accession>
<evidence type="ECO:0000256" key="1">
    <source>
        <dbReference type="SAM" id="Coils"/>
    </source>
</evidence>
<dbReference type="Proteomes" id="UP000196138">
    <property type="component" value="Chromosome"/>
</dbReference>
<evidence type="ECO:0000313" key="3">
    <source>
        <dbReference type="EMBL" id="ARU06881.1"/>
    </source>
</evidence>
<feature type="transmembrane region" description="Helical" evidence="2">
    <location>
        <begin position="179"/>
        <end position="198"/>
    </location>
</feature>
<keyword evidence="2" id="KW-0812">Transmembrane</keyword>
<dbReference type="KEGG" id="cser:CCO03_14610"/>
<dbReference type="AlphaFoldDB" id="A0A1Y0ETY2"/>